<evidence type="ECO:0000256" key="4">
    <source>
        <dbReference type="ARBA" id="ARBA00022722"/>
    </source>
</evidence>
<feature type="domain" description="Endonuclease/exonuclease/phosphatase" evidence="12">
    <location>
        <begin position="91"/>
        <end position="376"/>
    </location>
</feature>
<accession>A0ABY6UK45</accession>
<keyword evidence="5" id="KW-0479">Metal-binding</keyword>
<dbReference type="InterPro" id="IPR051547">
    <property type="entry name" value="TDP2-like"/>
</dbReference>
<evidence type="ECO:0000256" key="6">
    <source>
        <dbReference type="ARBA" id="ARBA00022763"/>
    </source>
</evidence>
<evidence type="ECO:0000256" key="7">
    <source>
        <dbReference type="ARBA" id="ARBA00022801"/>
    </source>
</evidence>
<keyword evidence="6" id="KW-0227">DNA damage</keyword>
<dbReference type="InterPro" id="IPR005135">
    <property type="entry name" value="Endo/exonuclease/phosphatase"/>
</dbReference>
<comment type="subcellular location">
    <subcellularLocation>
        <location evidence="3">Nucleus</location>
        <location evidence="3">PML body</location>
    </subcellularLocation>
</comment>
<evidence type="ECO:0000256" key="10">
    <source>
        <dbReference type="ARBA" id="ARBA00023242"/>
    </source>
</evidence>
<reference evidence="13 14" key="1">
    <citation type="submission" date="2019-06" db="EMBL/GenBank/DDBJ databases">
        <authorList>
            <person name="Broberg M."/>
        </authorList>
    </citation>
    <scope>NUCLEOTIDE SEQUENCE [LARGE SCALE GENOMIC DNA]</scope>
</reference>
<sequence length="395" mass="44602">MALELKRRGDHRKVDDLSDFDFNYVYLDAMSESLEFRDDTSPKPSTLQAPTDRQANPNFLHPQKYNSQSSSWTAFGNKDRTLRRGDDLKIASWNMFFPAPAAAARTSAAIACLRTIFGQSPENLVIMFQELRQESLQAILEDEWTQQNFVLSDTEPPCLDERDEEPAHTPSPYFTLMMIPQNLPICNVFRVPFVSEMRRDALVVDIPVSEDNGLRVSKRSLRLCTTHLDSLYTGKELRFHQLMQISALLKGDWSQGQTIHGGLVGGDMNSVDRSEHNTHRAPEVNLKDVWEDEPAPAPPALKPFKRDITYGKARGNTWGYQSDSARTRKRLDKFLYTGPIETFALSECQDTTGRLGRFGIGLKTKVGLGDVWVSDHFGIYSTVYETSSASVINPS</sequence>
<keyword evidence="7" id="KW-0378">Hydrolase</keyword>
<keyword evidence="9" id="KW-0234">DNA repair</keyword>
<dbReference type="PANTHER" id="PTHR15822">
    <property type="entry name" value="TRAF AND TNF RECEPTOR-ASSOCIATED PROTEIN"/>
    <property type="match status" value="1"/>
</dbReference>
<comment type="caution">
    <text evidence="13">The sequence shown here is derived from an EMBL/GenBank/DDBJ whole genome shotgun (WGS) entry which is preliminary data.</text>
</comment>
<keyword evidence="10" id="KW-0539">Nucleus</keyword>
<evidence type="ECO:0000256" key="3">
    <source>
        <dbReference type="ARBA" id="ARBA00004322"/>
    </source>
</evidence>
<protein>
    <recommendedName>
        <fullName evidence="12">Endonuclease/exonuclease/phosphatase domain-containing protein</fullName>
    </recommendedName>
</protein>
<evidence type="ECO:0000256" key="8">
    <source>
        <dbReference type="ARBA" id="ARBA00022842"/>
    </source>
</evidence>
<name>A0ABY6UK45_BIOOC</name>
<evidence type="ECO:0000256" key="1">
    <source>
        <dbReference type="ARBA" id="ARBA00001936"/>
    </source>
</evidence>
<dbReference type="CDD" id="cd09080">
    <property type="entry name" value="TDP2"/>
    <property type="match status" value="1"/>
</dbReference>
<feature type="compositionally biased region" description="Polar residues" evidence="11">
    <location>
        <begin position="42"/>
        <end position="57"/>
    </location>
</feature>
<evidence type="ECO:0000259" key="12">
    <source>
        <dbReference type="Pfam" id="PF03372"/>
    </source>
</evidence>
<dbReference type="SUPFAM" id="SSF56219">
    <property type="entry name" value="DNase I-like"/>
    <property type="match status" value="1"/>
</dbReference>
<feature type="region of interest" description="Disordered" evidence="11">
    <location>
        <begin position="36"/>
        <end position="72"/>
    </location>
</feature>
<keyword evidence="4" id="KW-0540">Nuclease</keyword>
<evidence type="ECO:0000313" key="13">
    <source>
        <dbReference type="EMBL" id="VUC31639.1"/>
    </source>
</evidence>
<evidence type="ECO:0000256" key="11">
    <source>
        <dbReference type="SAM" id="MobiDB-lite"/>
    </source>
</evidence>
<keyword evidence="14" id="KW-1185">Reference proteome</keyword>
<dbReference type="InterPro" id="IPR036691">
    <property type="entry name" value="Endo/exonu/phosph_ase_sf"/>
</dbReference>
<evidence type="ECO:0000313" key="14">
    <source>
        <dbReference type="Proteomes" id="UP000766486"/>
    </source>
</evidence>
<dbReference type="Proteomes" id="UP000766486">
    <property type="component" value="Unassembled WGS sequence"/>
</dbReference>
<comment type="cofactor">
    <cofactor evidence="2">
        <name>Mg(2+)</name>
        <dbReference type="ChEBI" id="CHEBI:18420"/>
    </cofactor>
</comment>
<evidence type="ECO:0000256" key="2">
    <source>
        <dbReference type="ARBA" id="ARBA00001946"/>
    </source>
</evidence>
<evidence type="ECO:0000256" key="9">
    <source>
        <dbReference type="ARBA" id="ARBA00023204"/>
    </source>
</evidence>
<dbReference type="Pfam" id="PF03372">
    <property type="entry name" value="Exo_endo_phos"/>
    <property type="match status" value="1"/>
</dbReference>
<dbReference type="EMBL" id="CABFNS010000833">
    <property type="protein sequence ID" value="VUC31639.1"/>
    <property type="molecule type" value="Genomic_DNA"/>
</dbReference>
<gene>
    <name evidence="13" type="ORF">CLO192961_LOCUS305636</name>
</gene>
<organism evidence="13 14">
    <name type="scientific">Bionectria ochroleuca</name>
    <name type="common">Gliocladium roseum</name>
    <dbReference type="NCBI Taxonomy" id="29856"/>
    <lineage>
        <taxon>Eukaryota</taxon>
        <taxon>Fungi</taxon>
        <taxon>Dikarya</taxon>
        <taxon>Ascomycota</taxon>
        <taxon>Pezizomycotina</taxon>
        <taxon>Sordariomycetes</taxon>
        <taxon>Hypocreomycetidae</taxon>
        <taxon>Hypocreales</taxon>
        <taxon>Bionectriaceae</taxon>
        <taxon>Clonostachys</taxon>
    </lineage>
</organism>
<dbReference type="PANTHER" id="PTHR15822:SF4">
    <property type="entry name" value="TYROSYL-DNA PHOSPHODIESTERASE 2"/>
    <property type="match status" value="1"/>
</dbReference>
<comment type="cofactor">
    <cofactor evidence="1">
        <name>Mn(2+)</name>
        <dbReference type="ChEBI" id="CHEBI:29035"/>
    </cofactor>
</comment>
<dbReference type="Gene3D" id="3.60.10.10">
    <property type="entry name" value="Endonuclease/exonuclease/phosphatase"/>
    <property type="match status" value="1"/>
</dbReference>
<evidence type="ECO:0000256" key="5">
    <source>
        <dbReference type="ARBA" id="ARBA00022723"/>
    </source>
</evidence>
<keyword evidence="8" id="KW-0460">Magnesium</keyword>
<proteinExistence type="predicted"/>